<evidence type="ECO:0000313" key="2">
    <source>
        <dbReference type="Proteomes" id="UP000016498"/>
    </source>
</evidence>
<dbReference type="HOGENOM" id="CLU_3283561_0_0_11"/>
<name>U1PXG9_9ACTO</name>
<comment type="caution">
    <text evidence="1">The sequence shown here is derived from an EMBL/GenBank/DDBJ whole genome shotgun (WGS) entry which is preliminary data.</text>
</comment>
<proteinExistence type="predicted"/>
<dbReference type="EMBL" id="AWSD01000106">
    <property type="protein sequence ID" value="ERH20530.1"/>
    <property type="molecule type" value="Genomic_DNA"/>
</dbReference>
<sequence length="40" mass="4272">MRRIQEVAVKVGGTRLPLGGEKDGKGEGVDFVRTFVQPSG</sequence>
<reference evidence="1 2" key="1">
    <citation type="submission" date="2013-06" db="EMBL/GenBank/DDBJ databases">
        <authorList>
            <person name="Weinstock G."/>
            <person name="Sodergren E."/>
            <person name="Lobos E.A."/>
            <person name="Fulton L."/>
            <person name="Fulton R."/>
            <person name="Courtney L."/>
            <person name="Fronick C."/>
            <person name="O'Laughlin M."/>
            <person name="Godfrey J."/>
            <person name="Wilson R.M."/>
            <person name="Miner T."/>
            <person name="Farmer C."/>
            <person name="Delehaunty K."/>
            <person name="Cordes M."/>
            <person name="Minx P."/>
            <person name="Tomlinson C."/>
            <person name="Chen J."/>
            <person name="Wollam A."/>
            <person name="Pepin K.H."/>
            <person name="Bhonagiri V."/>
            <person name="Zhang X."/>
            <person name="Warren W."/>
            <person name="Mitreva M."/>
            <person name="Mardis E.R."/>
            <person name="Wilson R.K."/>
        </authorList>
    </citation>
    <scope>NUCLEOTIDE SEQUENCE [LARGE SCALE GENOMIC DNA]</scope>
    <source>
        <strain evidence="1 2">F0510</strain>
    </source>
</reference>
<gene>
    <name evidence="1" type="ORF">HMPREF1549_01140</name>
</gene>
<dbReference type="AlphaFoldDB" id="U1PXG9"/>
<evidence type="ECO:0000313" key="1">
    <source>
        <dbReference type="EMBL" id="ERH20530.1"/>
    </source>
</evidence>
<organism evidence="1 2">
    <name type="scientific">Actinomyces johnsonii F0510</name>
    <dbReference type="NCBI Taxonomy" id="1227262"/>
    <lineage>
        <taxon>Bacteria</taxon>
        <taxon>Bacillati</taxon>
        <taxon>Actinomycetota</taxon>
        <taxon>Actinomycetes</taxon>
        <taxon>Actinomycetales</taxon>
        <taxon>Actinomycetaceae</taxon>
        <taxon>Actinomyces</taxon>
    </lineage>
</organism>
<dbReference type="Proteomes" id="UP000016498">
    <property type="component" value="Unassembled WGS sequence"/>
</dbReference>
<accession>U1PXG9</accession>
<protein>
    <submittedName>
        <fullName evidence="1">Uncharacterized protein</fullName>
    </submittedName>
</protein>